<evidence type="ECO:0000259" key="3">
    <source>
        <dbReference type="Pfam" id="PF13800"/>
    </source>
</evidence>
<proteinExistence type="predicted"/>
<protein>
    <submittedName>
        <fullName evidence="4">Anti sigma factor C-terminal domain-containing protein</fullName>
    </submittedName>
</protein>
<keyword evidence="5" id="KW-1185">Reference proteome</keyword>
<dbReference type="InterPro" id="IPR029101">
    <property type="entry name" value="Sigma_reg_N"/>
</dbReference>
<evidence type="ECO:0000313" key="4">
    <source>
        <dbReference type="EMBL" id="MEF2114410.1"/>
    </source>
</evidence>
<accession>A0ABU7UVE4</accession>
<sequence length="353" mass="40389">MNDEEKLKELFEDKGPSNFDKVIKKAKFFSIIRGIITSILVFTVVSFVGLVFNATTLNKLGNDKKAELENYYRIAHPNSYIGSDQMDDGLLTGELDYVTYRFLGNKPIVDGNNKESYTYLPLINGLYGDISGLLYEASGDSEQSLYESKRYNKVGKNVMQFYHPNVKYTKYRDDLAMINKIEEDKIMEISLSFDKSYSISEVKRMIPQNITLNWYWVDTYTKSEVTELSSHIEKISNEEEIPVNKREKHISPNIILYEDDVYGIKSIDEAGKNKETPEKDFIDTISYGKTKKGKNQQLYETLFSKLSKDKVKITKDNIKILGVVVTGDKDSLKLLKNKTFIKASSLGAVGDKY</sequence>
<evidence type="ECO:0000313" key="5">
    <source>
        <dbReference type="Proteomes" id="UP001498469"/>
    </source>
</evidence>
<comment type="caution">
    <text evidence="4">The sequence shown here is derived from an EMBL/GenBank/DDBJ whole genome shotgun (WGS) entry which is preliminary data.</text>
</comment>
<dbReference type="RefSeq" id="WP_216253173.1">
    <property type="nucleotide sequence ID" value="NZ_JAZHFS010000023.1"/>
</dbReference>
<feature type="transmembrane region" description="Helical" evidence="1">
    <location>
        <begin position="31"/>
        <end position="52"/>
    </location>
</feature>
<evidence type="ECO:0000259" key="2">
    <source>
        <dbReference type="Pfam" id="PF13791"/>
    </source>
</evidence>
<name>A0ABU7UVE4_9CLOT</name>
<feature type="domain" description="Sigma factor regulator N-terminal" evidence="3">
    <location>
        <begin position="21"/>
        <end position="108"/>
    </location>
</feature>
<keyword evidence="1" id="KW-0812">Transmembrane</keyword>
<feature type="domain" description="Sigma factor regulator C-terminal" evidence="2">
    <location>
        <begin position="179"/>
        <end position="347"/>
    </location>
</feature>
<reference evidence="4 5" key="1">
    <citation type="submission" date="2023-11" db="EMBL/GenBank/DDBJ databases">
        <title>Draft genome sequence of a psychrophilic Clostridium strain from permafrost water brine.</title>
        <authorList>
            <person name="Shcherbakova V.A."/>
            <person name="Trubitsyn V.E."/>
            <person name="Zakharyuk A.G."/>
        </authorList>
    </citation>
    <scope>NUCLEOTIDE SEQUENCE [LARGE SCALE GENOMIC DNA]</scope>
    <source>
        <strain evidence="4 5">14F</strain>
    </source>
</reference>
<evidence type="ECO:0000256" key="1">
    <source>
        <dbReference type="SAM" id="Phobius"/>
    </source>
</evidence>
<dbReference type="Proteomes" id="UP001498469">
    <property type="component" value="Unassembled WGS sequence"/>
</dbReference>
<keyword evidence="1" id="KW-1133">Transmembrane helix</keyword>
<keyword evidence="1" id="KW-0472">Membrane</keyword>
<dbReference type="Pfam" id="PF13791">
    <property type="entry name" value="Sigma_reg_C"/>
    <property type="match status" value="1"/>
</dbReference>
<organism evidence="4 5">
    <name type="scientific">Clostridium frigoriphilum</name>
    <dbReference type="NCBI Taxonomy" id="443253"/>
    <lineage>
        <taxon>Bacteria</taxon>
        <taxon>Bacillati</taxon>
        <taxon>Bacillota</taxon>
        <taxon>Clostridia</taxon>
        <taxon>Eubacteriales</taxon>
        <taxon>Clostridiaceae</taxon>
        <taxon>Clostridium</taxon>
    </lineage>
</organism>
<gene>
    <name evidence="4" type="ORF">SJI18_19105</name>
</gene>
<dbReference type="Pfam" id="PF13800">
    <property type="entry name" value="Sigma_reg_N"/>
    <property type="match status" value="1"/>
</dbReference>
<dbReference type="InterPro" id="IPR025672">
    <property type="entry name" value="Sigma_reg_C_dom"/>
</dbReference>
<dbReference type="EMBL" id="JAZHFS010000023">
    <property type="protein sequence ID" value="MEF2114410.1"/>
    <property type="molecule type" value="Genomic_DNA"/>
</dbReference>